<feature type="region of interest" description="Disordered" evidence="6">
    <location>
        <begin position="329"/>
        <end position="442"/>
    </location>
</feature>
<feature type="compositionally biased region" description="Acidic residues" evidence="6">
    <location>
        <begin position="106"/>
        <end position="116"/>
    </location>
</feature>
<keyword evidence="8" id="KW-1185">Reference proteome</keyword>
<reference evidence="7" key="1">
    <citation type="submission" date="2022-10" db="EMBL/GenBank/DDBJ databases">
        <title>Tapping the CABI collections for fungal endophytes: first genome assemblies for Collariella, Neodidymelliopsis, Ascochyta clinopodiicola, Didymella pomorum, Didymosphaeria variabile, Neocosmospora piperis and Neocucurbitaria cava.</title>
        <authorList>
            <person name="Hill R."/>
        </authorList>
    </citation>
    <scope>NUCLEOTIDE SEQUENCE</scope>
    <source>
        <strain evidence="7">IMI 355082</strain>
    </source>
</reference>
<gene>
    <name evidence="7" type="primary">ebp2</name>
    <name evidence="7" type="ORF">N0V93_006536</name>
</gene>
<comment type="similarity">
    <text evidence="2">Belongs to the EBP2 family.</text>
</comment>
<organism evidence="7 8">
    <name type="scientific">Gnomoniopsis smithogilvyi</name>
    <dbReference type="NCBI Taxonomy" id="1191159"/>
    <lineage>
        <taxon>Eukaryota</taxon>
        <taxon>Fungi</taxon>
        <taxon>Dikarya</taxon>
        <taxon>Ascomycota</taxon>
        <taxon>Pezizomycotina</taxon>
        <taxon>Sordariomycetes</taxon>
        <taxon>Sordariomycetidae</taxon>
        <taxon>Diaporthales</taxon>
        <taxon>Gnomoniaceae</taxon>
        <taxon>Gnomoniopsis</taxon>
    </lineage>
</organism>
<sequence length="442" mass="49324">MAPRSKLKVALAAEKGFNDVKLKQLKDQKKHKATIKEKRKKGLLPAKKDEPEEEEWEDDEDDEEDSEDEEAENGLFDMEAEESEGDESEDEELGGTTSAAALLNESDTDSESEVEMEEKIQRVAKPKPILKKTETKTKSTNADVEEDEEEDDEESDIALSDLDDMPDSDREDLYVQTRLTINNQPALLAALKRIAIPRDASTPFSTHQVVVSTESTGDKIEDISDDLQREQELFTQCLEAAKKARTLFRKEGVPFSRPKDYFAEMVKDDGHMEKVKAKLVEEATNKKAAAEARKQRDLKKFGKQVQVQKLQERSKQKRETLEKIKELKKKRAEHGNDLTNEADLFDVGVDNELNKNGKRGRGGDQNGRGANTKRQKKDSKYGFGGKKRNAKSGDAMSSGDLSGFNARKMKSQGGGAGPGGKKKFVKTARLGKSKRQAGGGKR</sequence>
<protein>
    <submittedName>
        <fullName evidence="7">rRNA-processing protein EBP2</fullName>
    </submittedName>
</protein>
<dbReference type="GO" id="GO:0034399">
    <property type="term" value="C:nuclear periphery"/>
    <property type="evidence" value="ECO:0007669"/>
    <property type="project" value="TreeGrafter"/>
</dbReference>
<feature type="region of interest" description="Disordered" evidence="6">
    <location>
        <begin position="26"/>
        <end position="168"/>
    </location>
</feature>
<accession>A0A9W9CUT8</accession>
<dbReference type="PANTHER" id="PTHR13028:SF0">
    <property type="entry name" value="RRNA-PROCESSING PROTEIN EBP2-RELATED"/>
    <property type="match status" value="1"/>
</dbReference>
<evidence type="ECO:0000256" key="2">
    <source>
        <dbReference type="ARBA" id="ARBA00007336"/>
    </source>
</evidence>
<dbReference type="AlphaFoldDB" id="A0A9W9CUT8"/>
<dbReference type="GO" id="GO:0030687">
    <property type="term" value="C:preribosome, large subunit precursor"/>
    <property type="evidence" value="ECO:0007669"/>
    <property type="project" value="TreeGrafter"/>
</dbReference>
<keyword evidence="5" id="KW-0539">Nucleus</keyword>
<dbReference type="PANTHER" id="PTHR13028">
    <property type="entry name" value="RRNA PROCESSING PROTEIN EBNA1-BINDING PROTEIN-RELATED"/>
    <property type="match status" value="1"/>
</dbReference>
<dbReference type="Pfam" id="PF05890">
    <property type="entry name" value="Ebp2"/>
    <property type="match status" value="1"/>
</dbReference>
<evidence type="ECO:0000313" key="7">
    <source>
        <dbReference type="EMBL" id="KAJ4389074.1"/>
    </source>
</evidence>
<feature type="compositionally biased region" description="Basic residues" evidence="6">
    <location>
        <begin position="28"/>
        <end position="42"/>
    </location>
</feature>
<dbReference type="EMBL" id="JAPEVB010000004">
    <property type="protein sequence ID" value="KAJ4389074.1"/>
    <property type="molecule type" value="Genomic_DNA"/>
</dbReference>
<proteinExistence type="inferred from homology"/>
<feature type="compositionally biased region" description="Acidic residues" evidence="6">
    <location>
        <begin position="51"/>
        <end position="93"/>
    </location>
</feature>
<dbReference type="Proteomes" id="UP001140453">
    <property type="component" value="Unassembled WGS sequence"/>
</dbReference>
<dbReference type="GO" id="GO:0042273">
    <property type="term" value="P:ribosomal large subunit biogenesis"/>
    <property type="evidence" value="ECO:0007669"/>
    <property type="project" value="TreeGrafter"/>
</dbReference>
<dbReference type="InterPro" id="IPR008610">
    <property type="entry name" value="Ebp2"/>
</dbReference>
<evidence type="ECO:0000256" key="6">
    <source>
        <dbReference type="SAM" id="MobiDB-lite"/>
    </source>
</evidence>
<feature type="compositionally biased region" description="Basic residues" evidence="6">
    <location>
        <begin position="420"/>
        <end position="442"/>
    </location>
</feature>
<keyword evidence="3" id="KW-0690">Ribosome biogenesis</keyword>
<dbReference type="GO" id="GO:0006364">
    <property type="term" value="P:rRNA processing"/>
    <property type="evidence" value="ECO:0007669"/>
    <property type="project" value="TreeGrafter"/>
</dbReference>
<keyword evidence="4" id="KW-0175">Coiled coil</keyword>
<feature type="compositionally biased region" description="Acidic residues" evidence="6">
    <location>
        <begin position="143"/>
        <end position="166"/>
    </location>
</feature>
<evidence type="ECO:0000256" key="1">
    <source>
        <dbReference type="ARBA" id="ARBA00004604"/>
    </source>
</evidence>
<evidence type="ECO:0000256" key="5">
    <source>
        <dbReference type="ARBA" id="ARBA00023242"/>
    </source>
</evidence>
<comment type="subcellular location">
    <subcellularLocation>
        <location evidence="1">Nucleus</location>
        <location evidence="1">Nucleolus</location>
    </subcellularLocation>
</comment>
<dbReference type="OrthoDB" id="443772at2759"/>
<evidence type="ECO:0000256" key="4">
    <source>
        <dbReference type="ARBA" id="ARBA00023054"/>
    </source>
</evidence>
<evidence type="ECO:0000313" key="8">
    <source>
        <dbReference type="Proteomes" id="UP001140453"/>
    </source>
</evidence>
<comment type="caution">
    <text evidence="7">The sequence shown here is derived from an EMBL/GenBank/DDBJ whole genome shotgun (WGS) entry which is preliminary data.</text>
</comment>
<dbReference type="GO" id="GO:0005730">
    <property type="term" value="C:nucleolus"/>
    <property type="evidence" value="ECO:0007669"/>
    <property type="project" value="UniProtKB-SubCell"/>
</dbReference>
<name>A0A9W9CUT8_9PEZI</name>
<evidence type="ECO:0000256" key="3">
    <source>
        <dbReference type="ARBA" id="ARBA00022517"/>
    </source>
</evidence>